<dbReference type="InterPro" id="IPR050077">
    <property type="entry name" value="LexA_repressor"/>
</dbReference>
<name>A0A2M6WMD1_9BACT</name>
<evidence type="ECO:0000256" key="9">
    <source>
        <dbReference type="ARBA" id="ARBA00023163"/>
    </source>
</evidence>
<evidence type="ECO:0000256" key="7">
    <source>
        <dbReference type="ARBA" id="ARBA00023015"/>
    </source>
</evidence>
<dbReference type="GO" id="GO:0045892">
    <property type="term" value="P:negative regulation of DNA-templated transcription"/>
    <property type="evidence" value="ECO:0007669"/>
    <property type="project" value="InterPro"/>
</dbReference>
<dbReference type="Pfam" id="PF00717">
    <property type="entry name" value="Peptidase_S24"/>
    <property type="match status" value="1"/>
</dbReference>
<organism evidence="14 15">
    <name type="scientific">Candidatus Falkowbacteria bacterium CG10_big_fil_rev_8_21_14_0_10_43_11</name>
    <dbReference type="NCBI Taxonomy" id="1974568"/>
    <lineage>
        <taxon>Bacteria</taxon>
        <taxon>Candidatus Falkowiibacteriota</taxon>
    </lineage>
</organism>
<evidence type="ECO:0000256" key="5">
    <source>
        <dbReference type="ARBA" id="ARBA00022801"/>
    </source>
</evidence>
<evidence type="ECO:0000256" key="10">
    <source>
        <dbReference type="ARBA" id="ARBA00023204"/>
    </source>
</evidence>
<dbReference type="EMBL" id="PFAS01000026">
    <property type="protein sequence ID" value="PIT93922.1"/>
    <property type="molecule type" value="Genomic_DNA"/>
</dbReference>
<dbReference type="InterPro" id="IPR036286">
    <property type="entry name" value="LexA/Signal_pep-like_sf"/>
</dbReference>
<dbReference type="Proteomes" id="UP000229335">
    <property type="component" value="Unassembled WGS sequence"/>
</dbReference>
<evidence type="ECO:0000256" key="1">
    <source>
        <dbReference type="ARBA" id="ARBA00007484"/>
    </source>
</evidence>
<keyword evidence="5 12" id="KW-0378">Hydrolase</keyword>
<dbReference type="InterPro" id="IPR006197">
    <property type="entry name" value="Peptidase_S24_LexA"/>
</dbReference>
<keyword evidence="10" id="KW-0234">DNA repair</keyword>
<keyword evidence="11" id="KW-0742">SOS response</keyword>
<dbReference type="PRINTS" id="PR00726">
    <property type="entry name" value="LEXASERPTASE"/>
</dbReference>
<keyword evidence="3" id="KW-0235">DNA replication</keyword>
<evidence type="ECO:0000256" key="12">
    <source>
        <dbReference type="RuleBase" id="RU003991"/>
    </source>
</evidence>
<evidence type="ECO:0000313" key="15">
    <source>
        <dbReference type="Proteomes" id="UP000229335"/>
    </source>
</evidence>
<keyword evidence="9" id="KW-0804">Transcription</keyword>
<dbReference type="GO" id="GO:0004252">
    <property type="term" value="F:serine-type endopeptidase activity"/>
    <property type="evidence" value="ECO:0007669"/>
    <property type="project" value="InterPro"/>
</dbReference>
<evidence type="ECO:0000259" key="13">
    <source>
        <dbReference type="Pfam" id="PF00717"/>
    </source>
</evidence>
<evidence type="ECO:0000256" key="11">
    <source>
        <dbReference type="ARBA" id="ARBA00023236"/>
    </source>
</evidence>
<feature type="domain" description="Peptidase S24/S26A/S26B/S26C" evidence="13">
    <location>
        <begin position="73"/>
        <end position="185"/>
    </location>
</feature>
<dbReference type="GO" id="GO:0006281">
    <property type="term" value="P:DNA repair"/>
    <property type="evidence" value="ECO:0007669"/>
    <property type="project" value="UniProtKB-KW"/>
</dbReference>
<keyword evidence="7" id="KW-0805">Transcription regulation</keyword>
<keyword evidence="6 12" id="KW-0068">Autocatalytic cleavage</keyword>
<keyword evidence="4" id="KW-0227">DNA damage</keyword>
<dbReference type="PANTHER" id="PTHR33516">
    <property type="entry name" value="LEXA REPRESSOR"/>
    <property type="match status" value="1"/>
</dbReference>
<dbReference type="Gene3D" id="2.10.109.10">
    <property type="entry name" value="Umud Fragment, subunit A"/>
    <property type="match status" value="1"/>
</dbReference>
<comment type="caution">
    <text evidence="14">The sequence shown here is derived from an EMBL/GenBank/DDBJ whole genome shotgun (WGS) entry which is preliminary data.</text>
</comment>
<evidence type="ECO:0000256" key="6">
    <source>
        <dbReference type="ARBA" id="ARBA00022813"/>
    </source>
</evidence>
<gene>
    <name evidence="14" type="primary">lexA</name>
    <name evidence="14" type="ORF">COU00_01655</name>
</gene>
<dbReference type="GO" id="GO:0006260">
    <property type="term" value="P:DNA replication"/>
    <property type="evidence" value="ECO:0007669"/>
    <property type="project" value="UniProtKB-KW"/>
</dbReference>
<dbReference type="NCBIfam" id="TIGR00498">
    <property type="entry name" value="lexA"/>
    <property type="match status" value="1"/>
</dbReference>
<dbReference type="AlphaFoldDB" id="A0A2M6WMD1"/>
<dbReference type="GO" id="GO:0009432">
    <property type="term" value="P:SOS response"/>
    <property type="evidence" value="ECO:0007669"/>
    <property type="project" value="UniProtKB-KW"/>
</dbReference>
<evidence type="ECO:0000256" key="8">
    <source>
        <dbReference type="ARBA" id="ARBA00023125"/>
    </source>
</evidence>
<dbReference type="PANTHER" id="PTHR33516:SF2">
    <property type="entry name" value="LEXA REPRESSOR-RELATED"/>
    <property type="match status" value="1"/>
</dbReference>
<dbReference type="InterPro" id="IPR039418">
    <property type="entry name" value="LexA-like"/>
</dbReference>
<proteinExistence type="inferred from homology"/>
<evidence type="ECO:0000313" key="14">
    <source>
        <dbReference type="EMBL" id="PIT93922.1"/>
    </source>
</evidence>
<dbReference type="SUPFAM" id="SSF51306">
    <property type="entry name" value="LexA/Signal peptidase"/>
    <property type="match status" value="1"/>
</dbReference>
<sequence length="192" mass="21587">MSKENYQNYKKHFINFYQRSRRLPSYAEMLSIFNFQSKNAVAKVVAKFVDEGLVGKDETGRLIAGPDMFGVRLLGTVQAGLPTTAEQEVGEALSLDEYLIEKKDKTYLLEVTGDSMIEAGINEGDLVIVEQDRAPKVGDIVIAEVDHEWTMKFLEKENGKMILKPANKNYPLIRPQGEMNIGGVVRGVVRKF</sequence>
<dbReference type="GO" id="GO:0003677">
    <property type="term" value="F:DNA binding"/>
    <property type="evidence" value="ECO:0007669"/>
    <property type="project" value="UniProtKB-KW"/>
</dbReference>
<evidence type="ECO:0000256" key="2">
    <source>
        <dbReference type="ARBA" id="ARBA00022491"/>
    </source>
</evidence>
<dbReference type="InterPro" id="IPR006200">
    <property type="entry name" value="LexA"/>
</dbReference>
<reference evidence="15" key="1">
    <citation type="submission" date="2017-09" db="EMBL/GenBank/DDBJ databases">
        <title>Depth-based differentiation of microbial function through sediment-hosted aquifers and enrichment of novel symbionts in the deep terrestrial subsurface.</title>
        <authorList>
            <person name="Probst A.J."/>
            <person name="Ladd B."/>
            <person name="Jarett J.K."/>
            <person name="Geller-Mcgrath D.E."/>
            <person name="Sieber C.M.K."/>
            <person name="Emerson J.B."/>
            <person name="Anantharaman K."/>
            <person name="Thomas B.C."/>
            <person name="Malmstrom R."/>
            <person name="Stieglmeier M."/>
            <person name="Klingl A."/>
            <person name="Woyke T."/>
            <person name="Ryan C.M."/>
            <person name="Banfield J.F."/>
        </authorList>
    </citation>
    <scope>NUCLEOTIDE SEQUENCE [LARGE SCALE GENOMIC DNA]</scope>
</reference>
<keyword evidence="8" id="KW-0238">DNA-binding</keyword>
<evidence type="ECO:0000256" key="4">
    <source>
        <dbReference type="ARBA" id="ARBA00022763"/>
    </source>
</evidence>
<dbReference type="InterPro" id="IPR015927">
    <property type="entry name" value="Peptidase_S24_S26A/B/C"/>
</dbReference>
<accession>A0A2M6WMD1</accession>
<keyword evidence="2" id="KW-0678">Repressor</keyword>
<evidence type="ECO:0000256" key="3">
    <source>
        <dbReference type="ARBA" id="ARBA00022705"/>
    </source>
</evidence>
<comment type="similarity">
    <text evidence="1 12">Belongs to the peptidase S24 family.</text>
</comment>
<protein>
    <submittedName>
        <fullName evidence="14">Repressor LexA</fullName>
    </submittedName>
</protein>
<dbReference type="CDD" id="cd06529">
    <property type="entry name" value="S24_LexA-like"/>
    <property type="match status" value="1"/>
</dbReference>